<evidence type="ECO:0000313" key="1">
    <source>
        <dbReference type="RefSeq" id="XP_042632069.1"/>
    </source>
</evidence>
<dbReference type="Pfam" id="PF18749">
    <property type="entry name" value="SNAD3"/>
    <property type="match status" value="1"/>
</dbReference>
<protein>
    <submittedName>
        <fullName evidence="1">Uncharacterized protein LOC109101584 isoform X1</fullName>
    </submittedName>
</protein>
<sequence length="449" mass="53032">MMKRKNQSSSPENSGLILPSADHVYLKSSRDPLDFRKFQVRKLKRSLSRSESCEETDEDFILKITDSGIFYKDYSNKIKSLEYLIYKTNYQYQDIKNYKHISLKKEKNAIFNRFFNDLCIETKKTLKLKKQLAFICFRKKDGLFDMNRWKVYKKSDLPQEEHTEDKIFELLLEMYDEDECCYSEIYIFTTNSPCLARPNHVPCMIQAVKIAMMLYKKHGIKTTIGYLEPWGFSGSYENVLPKCSIKDCSYYFESQMLGSKDMINNSPQTPTKRIEIDMELISPIYKQIIPEVENLKFSMKDSKKTETRRPQPKLDLAQFCSKISKPDSKEKFLKNLNKIISDLFKKDLDKTFGDFKNHGLEMFAKCMKNINDLFIEIDYANIYEEIHEYLKSVFFPWWAGKVEDASSKFLKKQTSSFLQGSAVFHSLRDIKETENFFDIGYVILENWNI</sequence>
<dbReference type="GeneID" id="109101584"/>
<proteinExistence type="predicted"/>
<organism evidence="1">
    <name type="scientific">Cyprinus carpio</name>
    <name type="common">Common carp</name>
    <dbReference type="NCBI Taxonomy" id="7962"/>
    <lineage>
        <taxon>Eukaryota</taxon>
        <taxon>Metazoa</taxon>
        <taxon>Chordata</taxon>
        <taxon>Craniata</taxon>
        <taxon>Vertebrata</taxon>
        <taxon>Euteleostomi</taxon>
        <taxon>Actinopterygii</taxon>
        <taxon>Neopterygii</taxon>
        <taxon>Teleostei</taxon>
        <taxon>Ostariophysi</taxon>
        <taxon>Cypriniformes</taxon>
        <taxon>Cyprinidae</taxon>
        <taxon>Cyprininae</taxon>
        <taxon>Cyprinus</taxon>
    </lineage>
</organism>
<dbReference type="RefSeq" id="XP_042632069.1">
    <property type="nucleotide sequence ID" value="XM_042776135.1"/>
</dbReference>
<dbReference type="InterPro" id="IPR040820">
    <property type="entry name" value="SNAD3"/>
</dbReference>
<dbReference type="KEGG" id="ccar:109101584"/>
<dbReference type="OrthoDB" id="8961021at2759"/>
<accession>A0A9Q9Z4V0</accession>
<gene>
    <name evidence="1" type="primary">LOC109101584</name>
</gene>
<dbReference type="AlphaFoldDB" id="A0A9Q9Z4V0"/>
<reference evidence="1" key="1">
    <citation type="submission" date="2025-08" db="UniProtKB">
        <authorList>
            <consortium name="RefSeq"/>
        </authorList>
    </citation>
    <scope>IDENTIFICATION</scope>
    <source>
        <tissue evidence="1">Muscle</tissue>
    </source>
</reference>
<name>A0A9Q9Z4V0_CYPCA</name>
<dbReference type="Proteomes" id="UP001155660">
    <property type="component" value="Chromosome A19"/>
</dbReference>